<dbReference type="GO" id="GO:0006518">
    <property type="term" value="P:peptide metabolic process"/>
    <property type="evidence" value="ECO:0007669"/>
    <property type="project" value="TreeGrafter"/>
</dbReference>
<proteinExistence type="inferred from homology"/>
<dbReference type="FunFam" id="3.40.390.10:FF:000074">
    <property type="entry name" value="Metalloprotease"/>
    <property type="match status" value="1"/>
</dbReference>
<organism evidence="8 9">
    <name type="scientific">Colletotrichum incanum</name>
    <name type="common">Soybean anthracnose fungus</name>
    <dbReference type="NCBI Taxonomy" id="1573173"/>
    <lineage>
        <taxon>Eukaryota</taxon>
        <taxon>Fungi</taxon>
        <taxon>Dikarya</taxon>
        <taxon>Ascomycota</taxon>
        <taxon>Pezizomycotina</taxon>
        <taxon>Sordariomycetes</taxon>
        <taxon>Hypocreomycetidae</taxon>
        <taxon>Glomerellales</taxon>
        <taxon>Glomerellaceae</taxon>
        <taxon>Colletotrichum</taxon>
        <taxon>Colletotrichum spaethianum species complex</taxon>
    </lineage>
</organism>
<evidence type="ECO:0000256" key="2">
    <source>
        <dbReference type="ARBA" id="ARBA00022670"/>
    </source>
</evidence>
<keyword evidence="2 7" id="KW-0645">Protease</keyword>
<accession>A0A166RRG8</accession>
<dbReference type="InterPro" id="IPR024079">
    <property type="entry name" value="MetalloPept_cat_dom_sf"/>
</dbReference>
<dbReference type="Proteomes" id="UP000076584">
    <property type="component" value="Unassembled WGS sequence"/>
</dbReference>
<name>A0A166RRG8_COLIC</name>
<dbReference type="OrthoDB" id="534666at2759"/>
<evidence type="ECO:0000256" key="1">
    <source>
        <dbReference type="ARBA" id="ARBA00006040"/>
    </source>
</evidence>
<dbReference type="PANTHER" id="PTHR11804:SF84">
    <property type="entry name" value="SACCHAROLYSIN"/>
    <property type="match status" value="1"/>
</dbReference>
<gene>
    <name evidence="8" type="ORF">CI238_00775</name>
</gene>
<dbReference type="Gene3D" id="1.10.1370.10">
    <property type="entry name" value="Neurolysin, domain 3"/>
    <property type="match status" value="1"/>
</dbReference>
<keyword evidence="6 7" id="KW-0482">Metalloprotease</keyword>
<protein>
    <submittedName>
        <fullName evidence="8">Metallopeptidase</fullName>
    </submittedName>
</protein>
<dbReference type="GO" id="GO:0006508">
    <property type="term" value="P:proteolysis"/>
    <property type="evidence" value="ECO:0007669"/>
    <property type="project" value="UniProtKB-KW"/>
</dbReference>
<dbReference type="InterPro" id="IPR001567">
    <property type="entry name" value="Pept_M3A_M3B_dom"/>
</dbReference>
<evidence type="ECO:0000256" key="4">
    <source>
        <dbReference type="ARBA" id="ARBA00022801"/>
    </source>
</evidence>
<keyword evidence="9" id="KW-1185">Reference proteome</keyword>
<dbReference type="GO" id="GO:0005758">
    <property type="term" value="C:mitochondrial intermembrane space"/>
    <property type="evidence" value="ECO:0007669"/>
    <property type="project" value="TreeGrafter"/>
</dbReference>
<dbReference type="EMBL" id="LFIW01002480">
    <property type="protein sequence ID" value="KZL69628.1"/>
    <property type="molecule type" value="Genomic_DNA"/>
</dbReference>
<evidence type="ECO:0000256" key="3">
    <source>
        <dbReference type="ARBA" id="ARBA00022723"/>
    </source>
</evidence>
<dbReference type="CDD" id="cd06455">
    <property type="entry name" value="M3A_TOP"/>
    <property type="match status" value="1"/>
</dbReference>
<dbReference type="GO" id="GO:0046872">
    <property type="term" value="F:metal ion binding"/>
    <property type="evidence" value="ECO:0007669"/>
    <property type="project" value="UniProtKB-UniRule"/>
</dbReference>
<keyword evidence="3 7" id="KW-0479">Metal-binding</keyword>
<sequence length="730" mass="82611">MASFSEKPRIRPQKPPVFTATSTSIITDINRLVSASRTAQQAITDSVTPSTATYDNVLLALSHAENALASESTLLVFYNAVSPSAEVRAASAKARNTLREFELECSMNEDTFRLVDAVYNIHNNGDTAQSLDPERMNFLNKKYKGFVKNGLRIPAGPQRDRFKEVKSRIDNLTSEFSKNLAEADVSVWFAPDELDGYPQDLLARLQEGYSGSENEGKLCVKIPSQLAPLLRTVRNPETRKKARLAYDHRCPENVAIFHEVMVLRHEAAQLLGYANHASLSVEDKMAESPQRVDSFLSSLRSRLTEAGKAERETLLEIKRRDVEGRGGAFDGRYFIWDVLYCNRIFSQEKYSVDQEKISEYFPLQPTVEGMFRIFEHLFGMVFREVRGEERDRLSSTGKGDDLVWHEDVQVFCAWNAVSEGSGFLGYLYLDLYRRNGKHSNPANFSLIPGFTNPDGTRTHPSTALICTFTPPASANQPTLLRHSDVVMLFHELGHGIHDLVSRTQLARFHGPMGTVVDFGEAPSQMLENWCWAPDHLRGLSRHYSYLSEGCLRNWRELEGNREAQQPPEKIPRDIMEGLLKAEHTGEALSTMHQLFISVFDMTVHQPSSQDAVKSTNYTKLWNGLRREMVPTDDPSALGEGDDWGHGYTNSAYLMDEYDAGFYGYFFSKVYAQDIFSTVFKENLMSEEAGRKYRYGVLEKGGSQPEMKTLSDFLERDVLMEPFYEELGLAV</sequence>
<dbReference type="GO" id="GO:0004222">
    <property type="term" value="F:metalloendopeptidase activity"/>
    <property type="evidence" value="ECO:0007669"/>
    <property type="project" value="InterPro"/>
</dbReference>
<keyword evidence="5 7" id="KW-0862">Zinc</keyword>
<dbReference type="InterPro" id="IPR045090">
    <property type="entry name" value="Pept_M3A_M3B"/>
</dbReference>
<dbReference type="SUPFAM" id="SSF55486">
    <property type="entry name" value="Metalloproteases ('zincins'), catalytic domain"/>
    <property type="match status" value="1"/>
</dbReference>
<dbReference type="Pfam" id="PF01432">
    <property type="entry name" value="Peptidase_M3"/>
    <property type="match status" value="1"/>
</dbReference>
<comment type="cofactor">
    <cofactor evidence="7">
        <name>Zn(2+)</name>
        <dbReference type="ChEBI" id="CHEBI:29105"/>
    </cofactor>
    <text evidence="7">Binds 1 zinc ion.</text>
</comment>
<evidence type="ECO:0000256" key="7">
    <source>
        <dbReference type="RuleBase" id="RU003435"/>
    </source>
</evidence>
<keyword evidence="4 7" id="KW-0378">Hydrolase</keyword>
<evidence type="ECO:0000256" key="5">
    <source>
        <dbReference type="ARBA" id="ARBA00022833"/>
    </source>
</evidence>
<dbReference type="Gene3D" id="3.40.390.10">
    <property type="entry name" value="Collagenase (Catalytic Domain)"/>
    <property type="match status" value="1"/>
</dbReference>
<dbReference type="AlphaFoldDB" id="A0A166RRG8"/>
<evidence type="ECO:0000313" key="9">
    <source>
        <dbReference type="Proteomes" id="UP000076584"/>
    </source>
</evidence>
<dbReference type="InterPro" id="IPR024080">
    <property type="entry name" value="Neurolysin/TOP_N"/>
</dbReference>
<dbReference type="PANTHER" id="PTHR11804">
    <property type="entry name" value="PROTEASE M3 THIMET OLIGOPEPTIDASE-RELATED"/>
    <property type="match status" value="1"/>
</dbReference>
<reference evidence="8 9" key="1">
    <citation type="submission" date="2015-06" db="EMBL/GenBank/DDBJ databases">
        <title>Survival trade-offs in plant roots during colonization by closely related pathogenic and mutualistic fungi.</title>
        <authorList>
            <person name="Hacquard S."/>
            <person name="Kracher B."/>
            <person name="Hiruma K."/>
            <person name="Weinman A."/>
            <person name="Muench P."/>
            <person name="Garrido Oter R."/>
            <person name="Ver Loren van Themaat E."/>
            <person name="Dallerey J.-F."/>
            <person name="Damm U."/>
            <person name="Henrissat B."/>
            <person name="Lespinet O."/>
            <person name="Thon M."/>
            <person name="Kemen E."/>
            <person name="McHardy A.C."/>
            <person name="Schulze-Lefert P."/>
            <person name="O'Connell R.J."/>
        </authorList>
    </citation>
    <scope>NUCLEOTIDE SEQUENCE [LARGE SCALE GENOMIC DNA]</scope>
    <source>
        <strain evidence="8 9">MAFF 238704</strain>
    </source>
</reference>
<dbReference type="InterPro" id="IPR024077">
    <property type="entry name" value="Neurolysin/TOP_dom2"/>
</dbReference>
<dbReference type="STRING" id="1573173.A0A166RRG8"/>
<comment type="caution">
    <text evidence="8">The sequence shown here is derived from an EMBL/GenBank/DDBJ whole genome shotgun (WGS) entry which is preliminary data.</text>
</comment>
<comment type="similarity">
    <text evidence="1 7">Belongs to the peptidase M3 family.</text>
</comment>
<evidence type="ECO:0000313" key="8">
    <source>
        <dbReference type="EMBL" id="KZL69628.1"/>
    </source>
</evidence>
<evidence type="ECO:0000256" key="6">
    <source>
        <dbReference type="ARBA" id="ARBA00023049"/>
    </source>
</evidence>
<dbReference type="Gene3D" id="1.20.1050.40">
    <property type="entry name" value="Endopeptidase. Chain P, domain 1"/>
    <property type="match status" value="1"/>
</dbReference>